<dbReference type="Proteomes" id="UP000727456">
    <property type="component" value="Unassembled WGS sequence"/>
</dbReference>
<dbReference type="Pfam" id="PF07940">
    <property type="entry name" value="Hepar_II_III_C"/>
    <property type="match status" value="1"/>
</dbReference>
<evidence type="ECO:0000256" key="1">
    <source>
        <dbReference type="ARBA" id="ARBA00004196"/>
    </source>
</evidence>
<dbReference type="Gene3D" id="1.50.10.100">
    <property type="entry name" value="Chondroitin AC/alginate lyase"/>
    <property type="match status" value="1"/>
</dbReference>
<dbReference type="RefSeq" id="WP_167070933.1">
    <property type="nucleotide sequence ID" value="NZ_JAAOZC010000001.1"/>
</dbReference>
<feature type="domain" description="Heparinase II/III-like C-terminal" evidence="2">
    <location>
        <begin position="328"/>
        <end position="560"/>
    </location>
</feature>
<protein>
    <submittedName>
        <fullName evidence="3">Heparinase superfamily protein</fullName>
    </submittedName>
</protein>
<proteinExistence type="predicted"/>
<gene>
    <name evidence="3" type="ORF">FHS31_000047</name>
</gene>
<sequence>MAEDDADTGERRRLSAIGAPGFSLADLFGRAMRRLSWRSPVHKMRLRGRYPLQLIDVPGDPVPGRPRAGKALLEGRMLLGQESVAVDAIAKGGFSPAFADHYQSFAWLRDLAVAAPRDHTAPVAEALTAHWLKDHGTAVAGPGFRPDLWGRRTLMWAAYAPLVLGSADQDYRKAVLNCLARGARHLDRAADAAAPGVARVAAWAGVITAGLLMPGGDIRVAHGEAGLIRALALALLDDGGVATRVPAQQLDLVELLVQLRAVYEVRARPLPAGIAKALAQALPALFGVVLGDGALSSWQGGNPGSAARIEAAAAASGLRIAALSAPKGWGYQQAVAANARLVIDAAPPPTGALVRGGCASTLAFELSEGGQRLIVNCGGAPGLPAELAEGLRTTAAHSTLVLADTNSTSVHADGSLGKGVGHVDVVRRENQGAVTIEAAHDGYVRRHGFRHSRRLTLNADGRQLSGEDALVPAGRKRAIAATRFAIHFHLAPGLDPVLTADGKGALLKPAAGEAWQFRSDAGALSLEDSLWIDAFGRPQPTRVLTIAGETPPDGASVGWSIRKVR</sequence>
<keyword evidence="4" id="KW-1185">Reference proteome</keyword>
<dbReference type="EMBL" id="JAAOZC010000001">
    <property type="protein sequence ID" value="NIJ06465.1"/>
    <property type="molecule type" value="Genomic_DNA"/>
</dbReference>
<comment type="subcellular location">
    <subcellularLocation>
        <location evidence="1">Cell envelope</location>
    </subcellularLocation>
</comment>
<name>A0ABX0TQQ0_9SPHN</name>
<evidence type="ECO:0000313" key="3">
    <source>
        <dbReference type="EMBL" id="NIJ06465.1"/>
    </source>
</evidence>
<evidence type="ECO:0000313" key="4">
    <source>
        <dbReference type="Proteomes" id="UP000727456"/>
    </source>
</evidence>
<dbReference type="InterPro" id="IPR008929">
    <property type="entry name" value="Chondroitin_lyas"/>
</dbReference>
<reference evidence="3 4" key="1">
    <citation type="submission" date="2020-03" db="EMBL/GenBank/DDBJ databases">
        <title>Genomic Encyclopedia of Type Strains, Phase III (KMG-III): the genomes of soil and plant-associated and newly described type strains.</title>
        <authorList>
            <person name="Whitman W."/>
        </authorList>
    </citation>
    <scope>NUCLEOTIDE SEQUENCE [LARGE SCALE GENOMIC DNA]</scope>
    <source>
        <strain evidence="3 4">CECT 8804</strain>
    </source>
</reference>
<organism evidence="3 4">
    <name type="scientific">Sphingomonas vulcanisoli</name>
    <dbReference type="NCBI Taxonomy" id="1658060"/>
    <lineage>
        <taxon>Bacteria</taxon>
        <taxon>Pseudomonadati</taxon>
        <taxon>Pseudomonadota</taxon>
        <taxon>Alphaproteobacteria</taxon>
        <taxon>Sphingomonadales</taxon>
        <taxon>Sphingomonadaceae</taxon>
        <taxon>Sphingomonas</taxon>
    </lineage>
</organism>
<dbReference type="Gene3D" id="2.70.98.70">
    <property type="match status" value="1"/>
</dbReference>
<accession>A0ABX0TQQ0</accession>
<dbReference type="InterPro" id="IPR012480">
    <property type="entry name" value="Hepar_II_III_C"/>
</dbReference>
<evidence type="ECO:0000259" key="2">
    <source>
        <dbReference type="Pfam" id="PF07940"/>
    </source>
</evidence>
<comment type="caution">
    <text evidence="3">The sequence shown here is derived from an EMBL/GenBank/DDBJ whole genome shotgun (WGS) entry which is preliminary data.</text>
</comment>